<evidence type="ECO:0000313" key="3">
    <source>
        <dbReference type="Proteomes" id="UP001215503"/>
    </source>
</evidence>
<name>A0ABT5YNZ8_9PROT</name>
<dbReference type="CDD" id="cd00761">
    <property type="entry name" value="Glyco_tranf_GTA_type"/>
    <property type="match status" value="1"/>
</dbReference>
<comment type="caution">
    <text evidence="2">The sequence shown here is derived from an EMBL/GenBank/DDBJ whole genome shotgun (WGS) entry which is preliminary data.</text>
</comment>
<reference evidence="2 3" key="1">
    <citation type="submission" date="2023-03" db="EMBL/GenBank/DDBJ databases">
        <title>Fodinicurvata sp. CAU 1616 isolated from sea sendiment.</title>
        <authorList>
            <person name="Kim W."/>
        </authorList>
    </citation>
    <scope>NUCLEOTIDE SEQUENCE [LARGE SCALE GENOMIC DNA]</scope>
    <source>
        <strain evidence="2 3">CAU 1616</strain>
    </source>
</reference>
<dbReference type="SUPFAM" id="SSF53448">
    <property type="entry name" value="Nucleotide-diphospho-sugar transferases"/>
    <property type="match status" value="1"/>
</dbReference>
<dbReference type="Proteomes" id="UP001215503">
    <property type="component" value="Unassembled WGS sequence"/>
</dbReference>
<sequence>MNACVTILLPAYHAAATLPRAVSSLLAQSREDWTAVIASDDGRDYLALLAEQGLGDARLRQVSTGHTGSGDHGARNAALQAVGDTPFIATLDADDAWAPQRLAELMPLAEEAGAAVCNTLTHDESGHAYKRPFPDARAPFAMTAEDILSPRSPFFPLFRRELAGAGWPAVPFCSDVLLSLGLLDRTRRAGGALLCHPEPLYHYYKTPGSMTHDAGTAGLADAGYGAIFDLLADPAFPLADDIRAAAQAEFTRNRQSNAVFARWLVEGRCTSLEDFLDRTENGRAAWLFEEGRS</sequence>
<dbReference type="RefSeq" id="WP_275823203.1">
    <property type="nucleotide sequence ID" value="NZ_JARHUD010000006.1"/>
</dbReference>
<feature type="domain" description="Glycosyltransferase 2-like" evidence="1">
    <location>
        <begin position="6"/>
        <end position="161"/>
    </location>
</feature>
<dbReference type="Gene3D" id="3.90.550.10">
    <property type="entry name" value="Spore Coat Polysaccharide Biosynthesis Protein SpsA, Chain A"/>
    <property type="match status" value="1"/>
</dbReference>
<keyword evidence="3" id="KW-1185">Reference proteome</keyword>
<dbReference type="Pfam" id="PF00535">
    <property type="entry name" value="Glycos_transf_2"/>
    <property type="match status" value="1"/>
</dbReference>
<evidence type="ECO:0000259" key="1">
    <source>
        <dbReference type="Pfam" id="PF00535"/>
    </source>
</evidence>
<gene>
    <name evidence="2" type="ORF">P2G67_11525</name>
</gene>
<accession>A0ABT5YNZ8</accession>
<dbReference type="InterPro" id="IPR001173">
    <property type="entry name" value="Glyco_trans_2-like"/>
</dbReference>
<protein>
    <submittedName>
        <fullName evidence="2">Glycosyltransferase family 2 protein</fullName>
    </submittedName>
</protein>
<dbReference type="PANTHER" id="PTHR43685">
    <property type="entry name" value="GLYCOSYLTRANSFERASE"/>
    <property type="match status" value="1"/>
</dbReference>
<dbReference type="PANTHER" id="PTHR43685:SF2">
    <property type="entry name" value="GLYCOSYLTRANSFERASE 2-LIKE DOMAIN-CONTAINING PROTEIN"/>
    <property type="match status" value="1"/>
</dbReference>
<dbReference type="InterPro" id="IPR050834">
    <property type="entry name" value="Glycosyltransf_2"/>
</dbReference>
<proteinExistence type="predicted"/>
<organism evidence="2 3">
    <name type="scientific">Aquibaculum arenosum</name>
    <dbReference type="NCBI Taxonomy" id="3032591"/>
    <lineage>
        <taxon>Bacteria</taxon>
        <taxon>Pseudomonadati</taxon>
        <taxon>Pseudomonadota</taxon>
        <taxon>Alphaproteobacteria</taxon>
        <taxon>Rhodospirillales</taxon>
        <taxon>Rhodovibrionaceae</taxon>
        <taxon>Aquibaculum</taxon>
    </lineage>
</organism>
<dbReference type="EMBL" id="JARHUD010000006">
    <property type="protein sequence ID" value="MDF2096607.1"/>
    <property type="molecule type" value="Genomic_DNA"/>
</dbReference>
<dbReference type="InterPro" id="IPR029044">
    <property type="entry name" value="Nucleotide-diphossugar_trans"/>
</dbReference>
<evidence type="ECO:0000313" key="2">
    <source>
        <dbReference type="EMBL" id="MDF2096607.1"/>
    </source>
</evidence>